<evidence type="ECO:0000256" key="7">
    <source>
        <dbReference type="ARBA" id="ARBA00023125"/>
    </source>
</evidence>
<keyword evidence="5 11" id="KW-0863">Zinc-finger</keyword>
<dbReference type="NCBIfam" id="TIGR00617">
    <property type="entry name" value="rpa1"/>
    <property type="match status" value="1"/>
</dbReference>
<dbReference type="InterPro" id="IPR012340">
    <property type="entry name" value="NA-bd_OB-fold"/>
</dbReference>
<reference evidence="16" key="1">
    <citation type="submission" date="2016-11" db="UniProtKB">
        <authorList>
            <consortium name="WormBaseParasite"/>
        </authorList>
    </citation>
    <scope>IDENTIFICATION</scope>
    <source>
        <strain evidence="16">pt0022</strain>
    </source>
</reference>
<proteinExistence type="inferred from homology"/>
<dbReference type="Pfam" id="PF16900">
    <property type="entry name" value="REPA_OB_2"/>
    <property type="match status" value="1"/>
</dbReference>
<feature type="region of interest" description="Disordered" evidence="12">
    <location>
        <begin position="166"/>
        <end position="185"/>
    </location>
</feature>
<dbReference type="GO" id="GO:0008270">
    <property type="term" value="F:zinc ion binding"/>
    <property type="evidence" value="ECO:0007669"/>
    <property type="project" value="UniProtKB-KW"/>
</dbReference>
<feature type="domain" description="OB" evidence="13">
    <location>
        <begin position="212"/>
        <end position="296"/>
    </location>
</feature>
<feature type="compositionally biased region" description="Polar residues" evidence="12">
    <location>
        <begin position="169"/>
        <end position="185"/>
    </location>
</feature>
<dbReference type="AlphaFoldDB" id="A0A1I8EHG0"/>
<keyword evidence="4 11" id="KW-0479">Metal-binding</keyword>
<dbReference type="CDD" id="cd04474">
    <property type="entry name" value="RPA1_DBD_A"/>
    <property type="match status" value="1"/>
</dbReference>
<dbReference type="Gene3D" id="2.40.50.140">
    <property type="entry name" value="Nucleic acid-binding proteins"/>
    <property type="match status" value="4"/>
</dbReference>
<evidence type="ECO:0000259" key="14">
    <source>
        <dbReference type="Pfam" id="PF08646"/>
    </source>
</evidence>
<organism evidence="16">
    <name type="scientific">Wuchereria bancrofti</name>
    <dbReference type="NCBI Taxonomy" id="6293"/>
    <lineage>
        <taxon>Eukaryota</taxon>
        <taxon>Metazoa</taxon>
        <taxon>Ecdysozoa</taxon>
        <taxon>Nematoda</taxon>
        <taxon>Chromadorea</taxon>
        <taxon>Rhabditida</taxon>
        <taxon>Spirurina</taxon>
        <taxon>Spiruromorpha</taxon>
        <taxon>Filarioidea</taxon>
        <taxon>Onchocercidae</taxon>
        <taxon>Wuchereria</taxon>
    </lineage>
</organism>
<feature type="domain" description="Replication factor A C-terminal" evidence="14">
    <location>
        <begin position="479"/>
        <end position="623"/>
    </location>
</feature>
<accession>A0A1I8EHG0</accession>
<feature type="domain" description="Replication protein A OB" evidence="15">
    <location>
        <begin position="331"/>
        <end position="419"/>
    </location>
</feature>
<keyword evidence="3 11" id="KW-0235">DNA replication</keyword>
<evidence type="ECO:0000256" key="10">
    <source>
        <dbReference type="ARBA" id="ARBA00062035"/>
    </source>
</evidence>
<comment type="subcellular location">
    <subcellularLocation>
        <location evidence="1 11">Nucleus</location>
    </subcellularLocation>
</comment>
<evidence type="ECO:0000256" key="2">
    <source>
        <dbReference type="ARBA" id="ARBA00005690"/>
    </source>
</evidence>
<dbReference type="Pfam" id="PF01336">
    <property type="entry name" value="tRNA_anti-codon"/>
    <property type="match status" value="1"/>
</dbReference>
<keyword evidence="7 11" id="KW-0238">DNA-binding</keyword>
<dbReference type="GO" id="GO:0005634">
    <property type="term" value="C:nucleus"/>
    <property type="evidence" value="ECO:0007669"/>
    <property type="project" value="UniProtKB-SubCell"/>
</dbReference>
<evidence type="ECO:0000256" key="6">
    <source>
        <dbReference type="ARBA" id="ARBA00022833"/>
    </source>
</evidence>
<evidence type="ECO:0000256" key="8">
    <source>
        <dbReference type="ARBA" id="ARBA00023242"/>
    </source>
</evidence>
<comment type="function">
    <text evidence="9 11">As part of the heterotrimeric replication protein A complex (RPA/RP-A), binds and stabilizes single-stranded DNA intermediates, that form during DNA replication or upon DNA stress. It prevents their reannealing and in parallel, recruits and activates different proteins and complexes involved in DNA metabolism. Thereby, it plays an essential role both in DNA replication and the cellular response to DNA damage.</text>
</comment>
<dbReference type="STRING" id="6293.A0A1I8EHG0"/>
<dbReference type="GO" id="GO:0003677">
    <property type="term" value="F:DNA binding"/>
    <property type="evidence" value="ECO:0007669"/>
    <property type="project" value="UniProtKB-KW"/>
</dbReference>
<evidence type="ECO:0000256" key="3">
    <source>
        <dbReference type="ARBA" id="ARBA00022705"/>
    </source>
</evidence>
<keyword evidence="8 11" id="KW-0539">Nucleus</keyword>
<dbReference type="InterPro" id="IPR047192">
    <property type="entry name" value="Euk_RPA1_DBD_C"/>
</dbReference>
<evidence type="ECO:0000259" key="13">
    <source>
        <dbReference type="Pfam" id="PF01336"/>
    </source>
</evidence>
<evidence type="ECO:0000313" key="16">
    <source>
        <dbReference type="WBParaSite" id="maker-PairedContig_2058-snap-gene-0.4-mRNA-1"/>
    </source>
</evidence>
<evidence type="ECO:0000256" key="5">
    <source>
        <dbReference type="ARBA" id="ARBA00022771"/>
    </source>
</evidence>
<dbReference type="WBParaSite" id="maker-PairedContig_2058-snap-gene-0.4-mRNA-1">
    <property type="protein sequence ID" value="maker-PairedContig_2058-snap-gene-0.4-mRNA-1"/>
    <property type="gene ID" value="maker-PairedContig_2058-snap-gene-0.4"/>
</dbReference>
<dbReference type="InterPro" id="IPR004591">
    <property type="entry name" value="Rfa1"/>
</dbReference>
<evidence type="ECO:0000259" key="15">
    <source>
        <dbReference type="Pfam" id="PF16900"/>
    </source>
</evidence>
<dbReference type="Pfam" id="PF08646">
    <property type="entry name" value="Rep_fac-A_C"/>
    <property type="match status" value="1"/>
</dbReference>
<evidence type="ECO:0000256" key="11">
    <source>
        <dbReference type="RuleBase" id="RU364130"/>
    </source>
</evidence>
<evidence type="ECO:0000256" key="4">
    <source>
        <dbReference type="ARBA" id="ARBA00022723"/>
    </source>
</evidence>
<dbReference type="FunFam" id="2.40.50.140:FF:000090">
    <property type="entry name" value="Replication protein A subunit"/>
    <property type="match status" value="1"/>
</dbReference>
<dbReference type="GO" id="GO:0006310">
    <property type="term" value="P:DNA recombination"/>
    <property type="evidence" value="ECO:0007669"/>
    <property type="project" value="InterPro"/>
</dbReference>
<dbReference type="SUPFAM" id="SSF50249">
    <property type="entry name" value="Nucleic acid-binding proteins"/>
    <property type="match status" value="3"/>
</dbReference>
<dbReference type="InterPro" id="IPR004365">
    <property type="entry name" value="NA-bd_OB_tRNA"/>
</dbReference>
<dbReference type="InterPro" id="IPR013955">
    <property type="entry name" value="Rep_factor-A_C"/>
</dbReference>
<protein>
    <recommendedName>
        <fullName evidence="11">Replication protein A subunit</fullName>
    </recommendedName>
</protein>
<evidence type="ECO:0000256" key="1">
    <source>
        <dbReference type="ARBA" id="ARBA00004123"/>
    </source>
</evidence>
<sequence>MVGIGDLSRGFIREICETNTGEERPVIQVLSFVVFGFNFYLLCSLSEIALFPEARPLVNSQAESASEAQYFRFRISDGMFSYNSCLNQASITERIKTDALDQGNPVLRIKYTIKTAQKPLLRIMDYEILGRDLPVFGNPVHHSGNPSDYRGLNPNANMHNTRLELRSPQKGSSTSGQNAPLRCSGSSSRRLANLVGQNLTPIKLITPYVNKWRICGVVTAKEDLRNIRTVRRDMKVFNFELTDEEGGCIRIAAFDDVAEEFYSIIQKGSMFYVSGGTVKQANKRFNTTGHDYEITIRSDSEVSPCLDREKIEQPKLSLSIVRLCNVANHVGESIDIIAIVEKVNDIMQVTARNTGTQLEKRDIVLIDTSETEITLTFWGEQARLYDKEIEGQTIGIKGTFVKEFNGNLSTASSSRIELNMDCAETASLYKWYRETRPSVQARNLTTTGLTADSYGRDLRIIRLSEFCGLGRDSEKGTLFNITAMISSLKADGALYKSCGTNGCKKKVIEINNQYRCEKCDITLDKYKYVLLMTMEISDFSGSHWVTVFEDKAVKLLKSDAEQLGQLLDNDLLDEYNEVFNAVRFREYTFRIRAKSEFYNGEEKIKWSVFDINEVNHDKYIDELTRAVSKLEKL</sequence>
<dbReference type="GO" id="GO:0006281">
    <property type="term" value="P:DNA repair"/>
    <property type="evidence" value="ECO:0007669"/>
    <property type="project" value="InterPro"/>
</dbReference>
<keyword evidence="6 11" id="KW-0862">Zinc</keyword>
<dbReference type="InterPro" id="IPR031657">
    <property type="entry name" value="REPA_OB_2"/>
</dbReference>
<dbReference type="CDD" id="cd04476">
    <property type="entry name" value="RPA1_DBD_C"/>
    <property type="match status" value="1"/>
</dbReference>
<dbReference type="GO" id="GO:0006260">
    <property type="term" value="P:DNA replication"/>
    <property type="evidence" value="ECO:0007669"/>
    <property type="project" value="UniProtKB-KW"/>
</dbReference>
<comment type="subunit">
    <text evidence="10 11">Component of the heterotrimeric canonical replication protein A complex (RPA).</text>
</comment>
<dbReference type="PANTHER" id="PTHR47165">
    <property type="entry name" value="OS03G0429900 PROTEIN"/>
    <property type="match status" value="1"/>
</dbReference>
<name>A0A1I8EHG0_WUCBA</name>
<evidence type="ECO:0000256" key="9">
    <source>
        <dbReference type="ARBA" id="ARBA00058595"/>
    </source>
</evidence>
<dbReference type="FunFam" id="2.40.50.140:FF:000041">
    <property type="entry name" value="Replication protein A subunit"/>
    <property type="match status" value="1"/>
</dbReference>
<comment type="similarity">
    <text evidence="2 11">Belongs to the replication factor A protein 1 family.</text>
</comment>
<dbReference type="CDD" id="cd04475">
    <property type="entry name" value="RPA1_DBD_B"/>
    <property type="match status" value="1"/>
</dbReference>
<dbReference type="PANTHER" id="PTHR47165:SF4">
    <property type="entry name" value="OS03G0429900 PROTEIN"/>
    <property type="match status" value="1"/>
</dbReference>
<evidence type="ECO:0000256" key="12">
    <source>
        <dbReference type="SAM" id="MobiDB-lite"/>
    </source>
</evidence>